<reference evidence="2" key="1">
    <citation type="submission" date="2020-05" db="EMBL/GenBank/DDBJ databases">
        <authorList>
            <person name="Chiriac C."/>
            <person name="Salcher M."/>
            <person name="Ghai R."/>
            <person name="Kavagutti S V."/>
        </authorList>
    </citation>
    <scope>NUCLEOTIDE SEQUENCE</scope>
</reference>
<protein>
    <submittedName>
        <fullName evidence="2">Unannotated protein</fullName>
    </submittedName>
</protein>
<gene>
    <name evidence="2" type="ORF">UFOPK3139_02476</name>
</gene>
<accession>A0A6J7ARN1</accession>
<evidence type="ECO:0000313" key="2">
    <source>
        <dbReference type="EMBL" id="CAB4835485.1"/>
    </source>
</evidence>
<name>A0A6J7ARN1_9ZZZZ</name>
<dbReference type="AlphaFoldDB" id="A0A6J7ARN1"/>
<organism evidence="2">
    <name type="scientific">freshwater metagenome</name>
    <dbReference type="NCBI Taxonomy" id="449393"/>
    <lineage>
        <taxon>unclassified sequences</taxon>
        <taxon>metagenomes</taxon>
        <taxon>ecological metagenomes</taxon>
    </lineage>
</organism>
<proteinExistence type="predicted"/>
<evidence type="ECO:0000256" key="1">
    <source>
        <dbReference type="SAM" id="MobiDB-lite"/>
    </source>
</evidence>
<feature type="compositionally biased region" description="Basic and acidic residues" evidence="1">
    <location>
        <begin position="57"/>
        <end position="66"/>
    </location>
</feature>
<sequence>MGRSAPSTSWPFAKVILGISAVWGQRSVTNGEVAHIEAFGIVRCEVRAGRAALGQSDRSHDHEHQRRTVRGGTIASTMVEHDDDDEPATARRMI</sequence>
<dbReference type="EMBL" id="CAFABA010000128">
    <property type="protein sequence ID" value="CAB4835485.1"/>
    <property type="molecule type" value="Genomic_DNA"/>
</dbReference>
<feature type="region of interest" description="Disordered" evidence="1">
    <location>
        <begin position="53"/>
        <end position="94"/>
    </location>
</feature>